<feature type="compositionally biased region" description="Pro residues" evidence="1">
    <location>
        <begin position="273"/>
        <end position="284"/>
    </location>
</feature>
<evidence type="ECO:0000256" key="1">
    <source>
        <dbReference type="SAM" id="MobiDB-lite"/>
    </source>
</evidence>
<dbReference type="EMBL" id="KZ997944">
    <property type="protein sequence ID" value="RKO86749.1"/>
    <property type="molecule type" value="Genomic_DNA"/>
</dbReference>
<name>A0A4P9W370_9FUNG</name>
<accession>A0A4P9W370</accession>
<gene>
    <name evidence="2" type="ORF">BDK51DRAFT_26530</name>
</gene>
<feature type="region of interest" description="Disordered" evidence="1">
    <location>
        <begin position="273"/>
        <end position="309"/>
    </location>
</feature>
<evidence type="ECO:0000313" key="2">
    <source>
        <dbReference type="EMBL" id="RKO86749.1"/>
    </source>
</evidence>
<sequence length="363" mass="40441">RRRRLREPFENSKTTCSLSQQRIGNISFKYGLRRCPNAATPSELTAVGQCWRELEMQKYAQAREMESNLGLQSFSVVVERVRESAQEAMQYVAGASAAPNGHRYVVLWWEDAACKGKKCKPAATLSPPPRVSLLPLPRHLRGFLSAGFVLDTGVLYLGYEEISSRSQVILAETISTLFRGIMEDAGVTPQNFAQCPIKLATELPIEKRVGFRSMGFIRLVDYCTEFLIDIDTFAKQKPLRSVGRLRFRIGPRTWSAVLSLIDSIAHVLPPSRQLPPPALPPPLRPSTSPISTSTSKPTSTPLPRRDAIDPVRVGMNTMARCFSWFRSLAPSFELIAARPLSAASQSARRVGIRAFISLPRDRD</sequence>
<protein>
    <submittedName>
        <fullName evidence="2">Uncharacterized protein</fullName>
    </submittedName>
</protein>
<reference evidence="3" key="1">
    <citation type="journal article" date="2018" name="Nat. Microbiol.">
        <title>Leveraging single-cell genomics to expand the fungal tree of life.</title>
        <authorList>
            <person name="Ahrendt S.R."/>
            <person name="Quandt C.A."/>
            <person name="Ciobanu D."/>
            <person name="Clum A."/>
            <person name="Salamov A."/>
            <person name="Andreopoulos B."/>
            <person name="Cheng J.F."/>
            <person name="Woyke T."/>
            <person name="Pelin A."/>
            <person name="Henrissat B."/>
            <person name="Reynolds N.K."/>
            <person name="Benny G.L."/>
            <person name="Smith M.E."/>
            <person name="James T.Y."/>
            <person name="Grigoriev I.V."/>
        </authorList>
    </citation>
    <scope>NUCLEOTIDE SEQUENCE [LARGE SCALE GENOMIC DNA]</scope>
</reference>
<dbReference type="AlphaFoldDB" id="A0A4P9W370"/>
<organism evidence="2 3">
    <name type="scientific">Blyttiomyces helicus</name>
    <dbReference type="NCBI Taxonomy" id="388810"/>
    <lineage>
        <taxon>Eukaryota</taxon>
        <taxon>Fungi</taxon>
        <taxon>Fungi incertae sedis</taxon>
        <taxon>Chytridiomycota</taxon>
        <taxon>Chytridiomycota incertae sedis</taxon>
        <taxon>Chytridiomycetes</taxon>
        <taxon>Chytridiomycetes incertae sedis</taxon>
        <taxon>Blyttiomyces</taxon>
    </lineage>
</organism>
<proteinExistence type="predicted"/>
<evidence type="ECO:0000313" key="3">
    <source>
        <dbReference type="Proteomes" id="UP000269721"/>
    </source>
</evidence>
<dbReference type="Proteomes" id="UP000269721">
    <property type="component" value="Unassembled WGS sequence"/>
</dbReference>
<feature type="compositionally biased region" description="Low complexity" evidence="1">
    <location>
        <begin position="285"/>
        <end position="302"/>
    </location>
</feature>
<feature type="non-terminal residue" evidence="2">
    <location>
        <position position="1"/>
    </location>
</feature>
<keyword evidence="3" id="KW-1185">Reference proteome</keyword>